<feature type="transmembrane region" description="Helical" evidence="5">
    <location>
        <begin position="243"/>
        <end position="265"/>
    </location>
</feature>
<dbReference type="InterPro" id="IPR009915">
    <property type="entry name" value="NnrU_dom"/>
</dbReference>
<evidence type="ECO:0000259" key="6">
    <source>
        <dbReference type="Pfam" id="PF07298"/>
    </source>
</evidence>
<proteinExistence type="predicted"/>
<dbReference type="GO" id="GO:0090471">
    <property type="term" value="F:9,15,9'-tri-cis-zeta-carotene isomerase activity"/>
    <property type="evidence" value="ECO:0007669"/>
    <property type="project" value="TreeGrafter"/>
</dbReference>
<feature type="transmembrane region" description="Helical" evidence="5">
    <location>
        <begin position="285"/>
        <end position="310"/>
    </location>
</feature>
<dbReference type="Pfam" id="PF07298">
    <property type="entry name" value="NnrU"/>
    <property type="match status" value="1"/>
</dbReference>
<evidence type="ECO:0000256" key="3">
    <source>
        <dbReference type="ARBA" id="ARBA00022989"/>
    </source>
</evidence>
<dbReference type="PANTHER" id="PTHR35988">
    <property type="entry name" value="15-CIS-ZETA-CAROTENE ISOMERASE, CHLOROPLASTIC"/>
    <property type="match status" value="1"/>
</dbReference>
<organism evidence="7 8">
    <name type="scientific">Salix brachista</name>
    <dbReference type="NCBI Taxonomy" id="2182728"/>
    <lineage>
        <taxon>Eukaryota</taxon>
        <taxon>Viridiplantae</taxon>
        <taxon>Streptophyta</taxon>
        <taxon>Embryophyta</taxon>
        <taxon>Tracheophyta</taxon>
        <taxon>Spermatophyta</taxon>
        <taxon>Magnoliopsida</taxon>
        <taxon>eudicotyledons</taxon>
        <taxon>Gunneridae</taxon>
        <taxon>Pentapetalae</taxon>
        <taxon>rosids</taxon>
        <taxon>fabids</taxon>
        <taxon>Malpighiales</taxon>
        <taxon>Salicaceae</taxon>
        <taxon>Saliceae</taxon>
        <taxon>Salix</taxon>
    </lineage>
</organism>
<comment type="subcellular location">
    <subcellularLocation>
        <location evidence="1">Membrane</location>
        <topology evidence="1">Multi-pass membrane protein</topology>
    </subcellularLocation>
</comment>
<reference evidence="8" key="1">
    <citation type="journal article" date="2019" name="Gigascience">
        <title>De novo genome assembly of the endangered Acer yangbiense, a plant species with extremely small populations endemic to Yunnan Province, China.</title>
        <authorList>
            <person name="Yang J."/>
            <person name="Wariss H.M."/>
            <person name="Tao L."/>
            <person name="Zhang R."/>
            <person name="Yun Q."/>
            <person name="Hollingsworth P."/>
            <person name="Dao Z."/>
            <person name="Luo G."/>
            <person name="Guo H."/>
            <person name="Ma Y."/>
            <person name="Sun W."/>
        </authorList>
    </citation>
    <scope>NUCLEOTIDE SEQUENCE [LARGE SCALE GENOMIC DNA]</scope>
    <source>
        <strain evidence="8">cv. br00</strain>
    </source>
</reference>
<keyword evidence="3 5" id="KW-1133">Transmembrane helix</keyword>
<evidence type="ECO:0000256" key="5">
    <source>
        <dbReference type="SAM" id="Phobius"/>
    </source>
</evidence>
<sequence>MLTKPLCPITTETPSPRICSDMASSLLLSNPFLTSPHHPSNLTRRQQPLTLKPTSALTLLNLTKPSDNNYPKFLKPTLPFLGLKKFTTRISTRDADTDTSVPPPLVGEDSAAFELGKQKLSSWIYFSLVLGVVLFVLDVAWIDNTTGFGKDFISAVSLLSESHEGAYVSLRLYMYIYSTDVASYQRLRCDQQEVYDSALVAIFCLQAGHFKVVMFILILIFATVHSGLASLRDMGEKLIGERAFRVLFAGVSLPLAVSTVVYFINHRYDGIQLWQLQSAPAVHQLVWISNFISFIFLYPSTFNLLEVAAVDKPKMHLWETGIMRITRHPQMVGQVMWCLAHTVWIGNSVAVAASLGLIGHHLFGVWNGDRRLSTRYGEAFESVKSRTSVVPFAAILDGRQKLPQDYYKEFLRLPYLSITALTLGAYFAHPLMQAASFRLHW</sequence>
<keyword evidence="2 5" id="KW-0812">Transmembrane</keyword>
<evidence type="ECO:0000256" key="2">
    <source>
        <dbReference type="ARBA" id="ARBA00022692"/>
    </source>
</evidence>
<evidence type="ECO:0000313" key="7">
    <source>
        <dbReference type="EMBL" id="KAB5527569.1"/>
    </source>
</evidence>
<gene>
    <name evidence="7" type="ORF">DKX38_021416</name>
</gene>
<feature type="transmembrane region" description="Helical" evidence="5">
    <location>
        <begin position="123"/>
        <end position="142"/>
    </location>
</feature>
<feature type="domain" description="NnrU" evidence="6">
    <location>
        <begin position="214"/>
        <end position="432"/>
    </location>
</feature>
<comment type="caution">
    <text evidence="7">The sequence shown here is derived from an EMBL/GenBank/DDBJ whole genome shotgun (WGS) entry which is preliminary data.</text>
</comment>
<evidence type="ECO:0000313" key="8">
    <source>
        <dbReference type="Proteomes" id="UP000326939"/>
    </source>
</evidence>
<dbReference type="GO" id="GO:0016020">
    <property type="term" value="C:membrane"/>
    <property type="evidence" value="ECO:0007669"/>
    <property type="project" value="UniProtKB-SubCell"/>
</dbReference>
<protein>
    <recommendedName>
        <fullName evidence="6">NnrU domain-containing protein</fullName>
    </recommendedName>
</protein>
<accession>A0A5N5K7L8</accession>
<dbReference type="GO" id="GO:0016120">
    <property type="term" value="P:carotene biosynthetic process"/>
    <property type="evidence" value="ECO:0007669"/>
    <property type="project" value="TreeGrafter"/>
</dbReference>
<dbReference type="EMBL" id="VDCV01000014">
    <property type="protein sequence ID" value="KAB5527569.1"/>
    <property type="molecule type" value="Genomic_DNA"/>
</dbReference>
<dbReference type="PANTHER" id="PTHR35988:SF2">
    <property type="entry name" value="15-CIS-ZETA-CAROTENE ISOMERASE, CHLOROPLASTIC"/>
    <property type="match status" value="1"/>
</dbReference>
<dbReference type="GO" id="GO:0009507">
    <property type="term" value="C:chloroplast"/>
    <property type="evidence" value="ECO:0007669"/>
    <property type="project" value="TreeGrafter"/>
</dbReference>
<dbReference type="Gene3D" id="1.20.120.1630">
    <property type="match status" value="1"/>
</dbReference>
<name>A0A5N5K7L8_9ROSI</name>
<dbReference type="Proteomes" id="UP000326939">
    <property type="component" value="Chromosome 14"/>
</dbReference>
<evidence type="ECO:0000256" key="4">
    <source>
        <dbReference type="ARBA" id="ARBA00023136"/>
    </source>
</evidence>
<evidence type="ECO:0000256" key="1">
    <source>
        <dbReference type="ARBA" id="ARBA00004141"/>
    </source>
</evidence>
<dbReference type="AlphaFoldDB" id="A0A5N5K7L8"/>
<feature type="transmembrane region" description="Helical" evidence="5">
    <location>
        <begin position="331"/>
        <end position="358"/>
    </location>
</feature>
<keyword evidence="8" id="KW-1185">Reference proteome</keyword>
<feature type="transmembrane region" description="Helical" evidence="5">
    <location>
        <begin position="212"/>
        <end position="231"/>
    </location>
</feature>
<feature type="transmembrane region" description="Helical" evidence="5">
    <location>
        <begin position="413"/>
        <end position="432"/>
    </location>
</feature>
<keyword evidence="4 5" id="KW-0472">Membrane</keyword>